<feature type="compositionally biased region" description="Basic and acidic residues" evidence="1">
    <location>
        <begin position="366"/>
        <end position="375"/>
    </location>
</feature>
<sequence length="833" mass="90632">MVNPGSFSGRRKEFLDSQRDVYATAVKGGHIADAVADIQHRYFKRFPTMLPHTQDPTQESLDAVDDNAPDPEVSPPQASDYTNPEEHARALRVYEFHKAEVKMRKDQIKRRLAYQYNKTRSKKTKFELGSSDPMAILMAKLTGNSIQKPRQKTAYNIWGPQNRCFVDPIFNERVRNEAVPAKRHAALRSAVYKELFEELPQDEQQEWLERAEREHQDAIQKADGALKSEPSLTPEDRQRIIECLHQFTQPILDLIADHTGEFPPLLIQLPRLAHLYLYSVHSGVTSGSVKMNFGRSERVAYKETIIPIFARFLRKCYSVQDCRESLLPEGVDFVGLAGTERYDGFEVHTIDYGPQNDGEARVKLVAPRQKDREARSASALSAHGSSSASARMKTAPQSSTSGKGKFSASSDIRLSQALPLVKFGLPRGNKKPDESGVDGNVTLGKRPVGASSVNDMGAATAVQTISGPAESRGPTPPASRAPSPAVELSTAASPPSIAPPMALIDPIIFANRHPPSTIGPLRSKSLAPTRPDTIETPPRAASEVPTDSRPVHSNLAQPGASAAAGTDTHTHTVHPNGNDVSETEHISITQATPAMAGHENGALSDANSAISSGSLSAALQLGSAALPYSHPGSASVPNLQDIGQTQSGAKPRKRTRALTAAGSDPKKRKTSQSLSGQGSNSDAPSHGAPAGSPDWVTNALSLLRATDLGPEWGEMIDRWLEFERRSDFQGTGKLTTHSRPRAVSDWIQRARSPKYRPEIKNVAGFANGFSAWWGAMQPSWRMNDSDGNASDDDRDWEKIRHPGINGLLSVVAALFFWAPVAAALMYQLWAVAT</sequence>
<keyword evidence="2" id="KW-0472">Membrane</keyword>
<keyword evidence="4" id="KW-1185">Reference proteome</keyword>
<feature type="compositionally biased region" description="Low complexity" evidence="1">
    <location>
        <begin position="480"/>
        <end position="493"/>
    </location>
</feature>
<feature type="compositionally biased region" description="Low complexity" evidence="1">
    <location>
        <begin position="376"/>
        <end position="390"/>
    </location>
</feature>
<dbReference type="STRING" id="945553.A0A0D2LT05"/>
<feature type="region of interest" description="Disordered" evidence="1">
    <location>
        <begin position="632"/>
        <end position="693"/>
    </location>
</feature>
<gene>
    <name evidence="3" type="ORF">HYPSUDRAFT_209087</name>
</gene>
<evidence type="ECO:0000313" key="4">
    <source>
        <dbReference type="Proteomes" id="UP000054270"/>
    </source>
</evidence>
<feature type="compositionally biased region" description="Polar residues" evidence="1">
    <location>
        <begin position="395"/>
        <end position="409"/>
    </location>
</feature>
<feature type="region of interest" description="Disordered" evidence="1">
    <location>
        <begin position="515"/>
        <end position="580"/>
    </location>
</feature>
<reference evidence="4" key="1">
    <citation type="submission" date="2014-04" db="EMBL/GenBank/DDBJ databases">
        <title>Evolutionary Origins and Diversification of the Mycorrhizal Mutualists.</title>
        <authorList>
            <consortium name="DOE Joint Genome Institute"/>
            <consortium name="Mycorrhizal Genomics Consortium"/>
            <person name="Kohler A."/>
            <person name="Kuo A."/>
            <person name="Nagy L.G."/>
            <person name="Floudas D."/>
            <person name="Copeland A."/>
            <person name="Barry K.W."/>
            <person name="Cichocki N."/>
            <person name="Veneault-Fourrey C."/>
            <person name="LaButti K."/>
            <person name="Lindquist E.A."/>
            <person name="Lipzen A."/>
            <person name="Lundell T."/>
            <person name="Morin E."/>
            <person name="Murat C."/>
            <person name="Riley R."/>
            <person name="Ohm R."/>
            <person name="Sun H."/>
            <person name="Tunlid A."/>
            <person name="Henrissat B."/>
            <person name="Grigoriev I.V."/>
            <person name="Hibbett D.S."/>
            <person name="Martin F."/>
        </authorList>
    </citation>
    <scope>NUCLEOTIDE SEQUENCE [LARGE SCALE GENOMIC DNA]</scope>
    <source>
        <strain evidence="4">FD-334 SS-4</strain>
    </source>
</reference>
<evidence type="ECO:0000313" key="3">
    <source>
        <dbReference type="EMBL" id="KJA13978.1"/>
    </source>
</evidence>
<keyword evidence="2" id="KW-1133">Transmembrane helix</keyword>
<dbReference type="OMA" id="PRFRSEC"/>
<dbReference type="EMBL" id="KN817701">
    <property type="protein sequence ID" value="KJA13978.1"/>
    <property type="molecule type" value="Genomic_DNA"/>
</dbReference>
<keyword evidence="2" id="KW-0812">Transmembrane</keyword>
<evidence type="ECO:0000256" key="2">
    <source>
        <dbReference type="SAM" id="Phobius"/>
    </source>
</evidence>
<accession>A0A0D2LT05</accession>
<protein>
    <submittedName>
        <fullName evidence="3">Uncharacterized protein</fullName>
    </submittedName>
</protein>
<dbReference type="Proteomes" id="UP000054270">
    <property type="component" value="Unassembled WGS sequence"/>
</dbReference>
<feature type="compositionally biased region" description="Polar residues" evidence="1">
    <location>
        <begin position="671"/>
        <end position="683"/>
    </location>
</feature>
<evidence type="ECO:0000256" key="1">
    <source>
        <dbReference type="SAM" id="MobiDB-lite"/>
    </source>
</evidence>
<dbReference type="OrthoDB" id="3033067at2759"/>
<organism evidence="3 4">
    <name type="scientific">Hypholoma sublateritium (strain FD-334 SS-4)</name>
    <dbReference type="NCBI Taxonomy" id="945553"/>
    <lineage>
        <taxon>Eukaryota</taxon>
        <taxon>Fungi</taxon>
        <taxon>Dikarya</taxon>
        <taxon>Basidiomycota</taxon>
        <taxon>Agaricomycotina</taxon>
        <taxon>Agaricomycetes</taxon>
        <taxon>Agaricomycetidae</taxon>
        <taxon>Agaricales</taxon>
        <taxon>Agaricineae</taxon>
        <taxon>Strophariaceae</taxon>
        <taxon>Hypholoma</taxon>
    </lineage>
</organism>
<feature type="transmembrane region" description="Helical" evidence="2">
    <location>
        <begin position="807"/>
        <end position="829"/>
    </location>
</feature>
<dbReference type="AlphaFoldDB" id="A0A0D2LT05"/>
<proteinExistence type="predicted"/>
<feature type="region of interest" description="Disordered" evidence="1">
    <location>
        <begin position="366"/>
        <end position="409"/>
    </location>
</feature>
<feature type="region of interest" description="Disordered" evidence="1">
    <location>
        <begin position="49"/>
        <end position="83"/>
    </location>
</feature>
<name>A0A0D2LT05_HYPSF</name>
<feature type="region of interest" description="Disordered" evidence="1">
    <location>
        <begin position="424"/>
        <end position="493"/>
    </location>
</feature>
<feature type="compositionally biased region" description="Polar residues" evidence="1">
    <location>
        <begin position="635"/>
        <end position="648"/>
    </location>
</feature>